<feature type="domain" description="TonB C-terminal" evidence="2">
    <location>
        <begin position="74"/>
        <end position="131"/>
    </location>
</feature>
<dbReference type="InterPro" id="IPR037682">
    <property type="entry name" value="TonB_C"/>
</dbReference>
<accession>A0A5N4BTW3</accession>
<dbReference type="EMBL" id="VTPV01000002">
    <property type="protein sequence ID" value="KAB1231841.1"/>
    <property type="molecule type" value="Genomic_DNA"/>
</dbReference>
<evidence type="ECO:0000313" key="4">
    <source>
        <dbReference type="Proteomes" id="UP000326384"/>
    </source>
</evidence>
<sequence length="135" mass="14867">MKKISILILLLGTQFAFSQTIQKEEQQTSTLSSEVNKDEISPVEYPGGMIALRQDISQIFDPSKFESSSGISKSITKFDINPDGSISSISTTGNNPALNKEMDRVIKALKTKWKPATKNGQAVKATYRIPMTLNL</sequence>
<reference evidence="3 4" key="1">
    <citation type="journal article" date="2019" name="Stand. Genomic Sci.">
        <title>Draft Whole-Genome Sequence of a Novel Chryseobacterium viscerum Strain Isolated from Fresh Water at Dripping Springs, New Mexico.</title>
        <authorList>
            <person name="Kyndt J.A."/>
            <person name="Moore T.C."/>
        </authorList>
    </citation>
    <scope>NUCLEOTIDE SEQUENCE [LARGE SCALE GENOMIC DNA]</scope>
    <source>
        <strain evidence="3 4">DPS</strain>
    </source>
</reference>
<feature type="chain" id="PRO_5047079082" description="TonB C-terminal domain-containing protein" evidence="1">
    <location>
        <begin position="19"/>
        <end position="135"/>
    </location>
</feature>
<proteinExistence type="predicted"/>
<dbReference type="SUPFAM" id="SSF74653">
    <property type="entry name" value="TolA/TonB C-terminal domain"/>
    <property type="match status" value="1"/>
</dbReference>
<comment type="caution">
    <text evidence="3">The sequence shown here is derived from an EMBL/GenBank/DDBJ whole genome shotgun (WGS) entry which is preliminary data.</text>
</comment>
<feature type="signal peptide" evidence="1">
    <location>
        <begin position="1"/>
        <end position="18"/>
    </location>
</feature>
<dbReference type="Proteomes" id="UP000326384">
    <property type="component" value="Unassembled WGS sequence"/>
</dbReference>
<dbReference type="RefSeq" id="WP_152289058.1">
    <property type="nucleotide sequence ID" value="NZ_VTPV01000002.1"/>
</dbReference>
<gene>
    <name evidence="3" type="ORF">F8D52_04175</name>
</gene>
<keyword evidence="1" id="KW-0732">Signal</keyword>
<evidence type="ECO:0000256" key="1">
    <source>
        <dbReference type="SAM" id="SignalP"/>
    </source>
</evidence>
<name>A0A5N4BTW3_9FLAO</name>
<dbReference type="Pfam" id="PF03544">
    <property type="entry name" value="TonB_C"/>
    <property type="match status" value="1"/>
</dbReference>
<evidence type="ECO:0000259" key="2">
    <source>
        <dbReference type="Pfam" id="PF03544"/>
    </source>
</evidence>
<protein>
    <recommendedName>
        <fullName evidence="2">TonB C-terminal domain-containing protein</fullName>
    </recommendedName>
</protein>
<keyword evidence="4" id="KW-1185">Reference proteome</keyword>
<evidence type="ECO:0000313" key="3">
    <source>
        <dbReference type="EMBL" id="KAB1231841.1"/>
    </source>
</evidence>
<dbReference type="Gene3D" id="3.30.1150.10">
    <property type="match status" value="1"/>
</dbReference>
<organism evidence="3 4">
    <name type="scientific">Chryseobacterium viscerum</name>
    <dbReference type="NCBI Taxonomy" id="1037377"/>
    <lineage>
        <taxon>Bacteria</taxon>
        <taxon>Pseudomonadati</taxon>
        <taxon>Bacteroidota</taxon>
        <taxon>Flavobacteriia</taxon>
        <taxon>Flavobacteriales</taxon>
        <taxon>Weeksellaceae</taxon>
        <taxon>Chryseobacterium group</taxon>
        <taxon>Chryseobacterium</taxon>
    </lineage>
</organism>